<keyword evidence="3" id="KW-1185">Reference proteome</keyword>
<evidence type="ECO:0000313" key="2">
    <source>
        <dbReference type="EMBL" id="KAK8515569.1"/>
    </source>
</evidence>
<dbReference type="EMBL" id="JBBPBM010000063">
    <property type="protein sequence ID" value="KAK8515569.1"/>
    <property type="molecule type" value="Genomic_DNA"/>
</dbReference>
<name>A0ABR2C828_9ROSI</name>
<evidence type="ECO:0000313" key="3">
    <source>
        <dbReference type="Proteomes" id="UP001472677"/>
    </source>
</evidence>
<sequence length="152" mass="16416">MGCCFSSSSTTTTTSSSSNTVCLVHFNGHVEDFEHPITVSEVTGKPPKQYLCTAAQLLSAGSTPLNPDAPLQPGHLYFVLPLSTLRDDVSHLDMASLVKRLTARAKSHHGSPETRPLATVNAPQKRRETTRSWKPVLDTISESDITTKVASN</sequence>
<dbReference type="PANTHER" id="PTHR33052">
    <property type="entry name" value="DUF4228 DOMAIN PROTEIN-RELATED"/>
    <property type="match status" value="1"/>
</dbReference>
<dbReference type="Pfam" id="PF14009">
    <property type="entry name" value="PADRE"/>
    <property type="match status" value="1"/>
</dbReference>
<reference evidence="2 3" key="1">
    <citation type="journal article" date="2024" name="G3 (Bethesda)">
        <title>Genome assembly of Hibiscus sabdariffa L. provides insights into metabolisms of medicinal natural products.</title>
        <authorList>
            <person name="Kim T."/>
        </authorList>
    </citation>
    <scope>NUCLEOTIDE SEQUENCE [LARGE SCALE GENOMIC DNA]</scope>
    <source>
        <strain evidence="2">TK-2024</strain>
        <tissue evidence="2">Old leaves</tissue>
    </source>
</reference>
<evidence type="ECO:0000256" key="1">
    <source>
        <dbReference type="SAM" id="MobiDB-lite"/>
    </source>
</evidence>
<organism evidence="2 3">
    <name type="scientific">Hibiscus sabdariffa</name>
    <name type="common">roselle</name>
    <dbReference type="NCBI Taxonomy" id="183260"/>
    <lineage>
        <taxon>Eukaryota</taxon>
        <taxon>Viridiplantae</taxon>
        <taxon>Streptophyta</taxon>
        <taxon>Embryophyta</taxon>
        <taxon>Tracheophyta</taxon>
        <taxon>Spermatophyta</taxon>
        <taxon>Magnoliopsida</taxon>
        <taxon>eudicotyledons</taxon>
        <taxon>Gunneridae</taxon>
        <taxon>Pentapetalae</taxon>
        <taxon>rosids</taxon>
        <taxon>malvids</taxon>
        <taxon>Malvales</taxon>
        <taxon>Malvaceae</taxon>
        <taxon>Malvoideae</taxon>
        <taxon>Hibiscus</taxon>
    </lineage>
</organism>
<proteinExistence type="predicted"/>
<protein>
    <submittedName>
        <fullName evidence="2">Uncharacterized protein</fullName>
    </submittedName>
</protein>
<dbReference type="Proteomes" id="UP001472677">
    <property type="component" value="Unassembled WGS sequence"/>
</dbReference>
<gene>
    <name evidence="2" type="ORF">V6N12_075606</name>
</gene>
<feature type="region of interest" description="Disordered" evidence="1">
    <location>
        <begin position="104"/>
        <end position="132"/>
    </location>
</feature>
<dbReference type="InterPro" id="IPR025322">
    <property type="entry name" value="PADRE_dom"/>
</dbReference>
<comment type="caution">
    <text evidence="2">The sequence shown here is derived from an EMBL/GenBank/DDBJ whole genome shotgun (WGS) entry which is preliminary data.</text>
</comment>
<accession>A0ABR2C828</accession>